<feature type="repeat" description="WD" evidence="3">
    <location>
        <begin position="915"/>
        <end position="956"/>
    </location>
</feature>
<dbReference type="InParanoid" id="B0DYW5"/>
<dbReference type="SUPFAM" id="SSF50978">
    <property type="entry name" value="WD40 repeat-like"/>
    <property type="match status" value="2"/>
</dbReference>
<dbReference type="Pfam" id="PF24883">
    <property type="entry name" value="NPHP3_N"/>
    <property type="match status" value="1"/>
</dbReference>
<name>B0DYW5_LACBS</name>
<dbReference type="PROSITE" id="PS50294">
    <property type="entry name" value="WD_REPEATS_REGION"/>
    <property type="match status" value="12"/>
</dbReference>
<keyword evidence="2" id="KW-0677">Repeat</keyword>
<dbReference type="RefSeq" id="XP_001889147.1">
    <property type="nucleotide sequence ID" value="XM_001889112.1"/>
</dbReference>
<dbReference type="CDD" id="cd21037">
    <property type="entry name" value="MLKL_NTD"/>
    <property type="match status" value="1"/>
</dbReference>
<dbReference type="GO" id="GO:0007166">
    <property type="term" value="P:cell surface receptor signaling pathway"/>
    <property type="evidence" value="ECO:0007669"/>
    <property type="project" value="InterPro"/>
</dbReference>
<reference evidence="5 6" key="1">
    <citation type="journal article" date="2008" name="Nature">
        <title>The genome of Laccaria bicolor provides insights into mycorrhizal symbiosis.</title>
        <authorList>
            <person name="Martin F."/>
            <person name="Aerts A."/>
            <person name="Ahren D."/>
            <person name="Brun A."/>
            <person name="Danchin E.G.J."/>
            <person name="Duchaussoy F."/>
            <person name="Gibon J."/>
            <person name="Kohler A."/>
            <person name="Lindquist E."/>
            <person name="Pereda V."/>
            <person name="Salamov A."/>
            <person name="Shapiro H.J."/>
            <person name="Wuyts J."/>
            <person name="Blaudez D."/>
            <person name="Buee M."/>
            <person name="Brokstein P."/>
            <person name="Canbaeck B."/>
            <person name="Cohen D."/>
            <person name="Courty P.E."/>
            <person name="Coutinho P.M."/>
            <person name="Delaruelle C."/>
            <person name="Detter J.C."/>
            <person name="Deveau A."/>
            <person name="DiFazio S."/>
            <person name="Duplessis S."/>
            <person name="Fraissinet-Tachet L."/>
            <person name="Lucic E."/>
            <person name="Frey-Klett P."/>
            <person name="Fourrey C."/>
            <person name="Feussner I."/>
            <person name="Gay G."/>
            <person name="Grimwood J."/>
            <person name="Hoegger P.J."/>
            <person name="Jain P."/>
            <person name="Kilaru S."/>
            <person name="Labbe J."/>
            <person name="Lin Y.C."/>
            <person name="Legue V."/>
            <person name="Le Tacon F."/>
            <person name="Marmeisse R."/>
            <person name="Melayah D."/>
            <person name="Montanini B."/>
            <person name="Muratet M."/>
            <person name="Nehls U."/>
            <person name="Niculita-Hirzel H."/>
            <person name="Oudot-Le Secq M.P."/>
            <person name="Peter M."/>
            <person name="Quesneville H."/>
            <person name="Rajashekar B."/>
            <person name="Reich M."/>
            <person name="Rouhier N."/>
            <person name="Schmutz J."/>
            <person name="Yin T."/>
            <person name="Chalot M."/>
            <person name="Henrissat B."/>
            <person name="Kuees U."/>
            <person name="Lucas S."/>
            <person name="Van de Peer Y."/>
            <person name="Podila G.K."/>
            <person name="Polle A."/>
            <person name="Pukkila P.J."/>
            <person name="Richardson P.M."/>
            <person name="Rouze P."/>
            <person name="Sanders I.R."/>
            <person name="Stajich J.E."/>
            <person name="Tunlid A."/>
            <person name="Tuskan G."/>
            <person name="Grigoriev I.V."/>
        </authorList>
    </citation>
    <scope>NUCLEOTIDE SEQUENCE [LARGE SCALE GENOMIC DNA]</scope>
    <source>
        <strain evidence="6">S238N-H82 / ATCC MYA-4686</strain>
    </source>
</reference>
<dbReference type="STRING" id="486041.B0DYW5"/>
<feature type="repeat" description="WD" evidence="3">
    <location>
        <begin position="958"/>
        <end position="999"/>
    </location>
</feature>
<proteinExistence type="predicted"/>
<dbReference type="InterPro" id="IPR059179">
    <property type="entry name" value="MLKL-like_MCAfunc"/>
</dbReference>
<feature type="repeat" description="WD" evidence="3">
    <location>
        <begin position="1344"/>
        <end position="1376"/>
    </location>
</feature>
<dbReference type="GeneID" id="6084790"/>
<organism evidence="6">
    <name type="scientific">Laccaria bicolor (strain S238N-H82 / ATCC MYA-4686)</name>
    <name type="common">Bicoloured deceiver</name>
    <name type="synonym">Laccaria laccata var. bicolor</name>
    <dbReference type="NCBI Taxonomy" id="486041"/>
    <lineage>
        <taxon>Eukaryota</taxon>
        <taxon>Fungi</taxon>
        <taxon>Dikarya</taxon>
        <taxon>Basidiomycota</taxon>
        <taxon>Agaricomycotina</taxon>
        <taxon>Agaricomycetes</taxon>
        <taxon>Agaricomycetidae</taxon>
        <taxon>Agaricales</taxon>
        <taxon>Agaricineae</taxon>
        <taxon>Hydnangiaceae</taxon>
        <taxon>Laccaria</taxon>
    </lineage>
</organism>
<dbReference type="PANTHER" id="PTHR22847">
    <property type="entry name" value="WD40 REPEAT PROTEIN"/>
    <property type="match status" value="1"/>
</dbReference>
<dbReference type="PANTHER" id="PTHR22847:SF637">
    <property type="entry name" value="WD REPEAT DOMAIN 5B"/>
    <property type="match status" value="1"/>
</dbReference>
<dbReference type="SUPFAM" id="SSF52540">
    <property type="entry name" value="P-loop containing nucleoside triphosphate hydrolases"/>
    <property type="match status" value="1"/>
</dbReference>
<dbReference type="InterPro" id="IPR027417">
    <property type="entry name" value="P-loop_NTPase"/>
</dbReference>
<dbReference type="GO" id="GO:1990234">
    <property type="term" value="C:transferase complex"/>
    <property type="evidence" value="ECO:0007669"/>
    <property type="project" value="UniProtKB-ARBA"/>
</dbReference>
<dbReference type="InterPro" id="IPR036537">
    <property type="entry name" value="Adaptor_Cbl_N_dom_sf"/>
</dbReference>
<feature type="repeat" description="WD" evidence="3">
    <location>
        <begin position="829"/>
        <end position="870"/>
    </location>
</feature>
<dbReference type="KEGG" id="lbc:LACBIDRAFT_314611"/>
<keyword evidence="6" id="KW-1185">Reference proteome</keyword>
<protein>
    <submittedName>
        <fullName evidence="5">Predicted protein</fullName>
    </submittedName>
</protein>
<feature type="repeat" description="WD" evidence="3">
    <location>
        <begin position="872"/>
        <end position="913"/>
    </location>
</feature>
<dbReference type="PROSITE" id="PS00678">
    <property type="entry name" value="WD_REPEATS_1"/>
    <property type="match status" value="2"/>
</dbReference>
<dbReference type="PROSITE" id="PS50082">
    <property type="entry name" value="WD_REPEATS_2"/>
    <property type="match status" value="14"/>
</dbReference>
<feature type="repeat" description="WD" evidence="3">
    <location>
        <begin position="1301"/>
        <end position="1333"/>
    </location>
</feature>
<dbReference type="Gene3D" id="2.130.10.10">
    <property type="entry name" value="YVTN repeat-like/Quinoprotein amine dehydrogenase"/>
    <property type="match status" value="6"/>
</dbReference>
<dbReference type="Gene3D" id="1.20.930.20">
    <property type="entry name" value="Adaptor protein Cbl, N-terminal domain"/>
    <property type="match status" value="1"/>
</dbReference>
<dbReference type="InterPro" id="IPR019775">
    <property type="entry name" value="WD40_repeat_CS"/>
</dbReference>
<feature type="repeat" description="WD" evidence="3">
    <location>
        <begin position="1129"/>
        <end position="1170"/>
    </location>
</feature>
<dbReference type="Gene3D" id="3.40.50.300">
    <property type="entry name" value="P-loop containing nucleotide triphosphate hydrolases"/>
    <property type="match status" value="1"/>
</dbReference>
<feature type="repeat" description="WD" evidence="3">
    <location>
        <begin position="1172"/>
        <end position="1213"/>
    </location>
</feature>
<dbReference type="Proteomes" id="UP000001194">
    <property type="component" value="Unassembled WGS sequence"/>
</dbReference>
<evidence type="ECO:0000256" key="2">
    <source>
        <dbReference type="ARBA" id="ARBA00022737"/>
    </source>
</evidence>
<evidence type="ECO:0000259" key="4">
    <source>
        <dbReference type="Pfam" id="PF24883"/>
    </source>
</evidence>
<sequence length="1487" mass="165128">MNVNIATSTNSTDYMFGLDPGAADFLRDCGRGGLQALEIVAISENVFSPSLKAAVTDTLAIVDITKKFNTNKKAWAELSENLIAQVEEIIQRTCHYGKDHVPRAWQSSLEHLKGVLNYLKERVANVQHCSQSRRLPSFTEDMAYIEEFKSKLNEAMGAFNTSQIIEENSNRTWIYTSTETEATVAKQSMHQVNVLAGAQDIQMDNAVIIAANTVNYNNGELPCHMNERIEESKKNEWLKELKAPSHQQRERCMPGTCLDVLRDIQVWLCDLNMPNILWLSGSPGSGKTTIASTVVADFESFSGQFFFHRDQAEFCDPDNLWRHVALDLALGNNALGKSIAKALETQKANIRGLDISMQFEHLIVKPVQELFQDTYEKLLPSLKSWSWLLPKCLKLFITSRRYLDIQRTLNSVSQHIDLHTGDKVSNQTSKDLELYFTTRFFDITRLHISLHLDWPGPDKISFLVRKAAGLYIWAKSAMDFILHRGGDTKARLNVICSDSGEGIDAIDTLYQHIVFVAFQGLREAEKKSLSSVLGAIVIAKNPLRTSDLEQLLGVQDTLSIVSQLSPVLLISNTGHLHICHQSFTEFLLDRKRSKTFWVDSQKHSLCFAGSCMKYMSAKLKFNFFDLETSHILNKDIPNLMVHIKNVKSTALDHASYFWAIYLQKCPDEEVLQEEIIGQMEDFLMNHLLHWLEIMSLMEAVNHAAHLLLLTENWCRVLKPSMSEFASDANHFIMTFFEPISDAAPHIYISALPFAPQNSKISLHFMKHFVKTLTIENGQMKQWPDRCLLKIKGGNGPLAYSPDGRHIVSGSGGGAIHVWDALTGHNIMDFKGHAHYASSVAYSPTGKHIISGSWDKTIKIWDVLTGQCVMGPLEGHDHWVVSVAFSPDGGHIVSGSNDKTIRVWDTLTGQSVMDPLRGHGDWITSVAYSPSGRHIVSGSHDCTVRIWDAGTGQCLMDPLIGHGKGVYCVAYSPDGMNIVSGSNDETIRVWDALSGQSVMVLFRGSDPINTVAFSPDGKHIICATGNRIIRFWNALTNHCMLSPLVDDECSVFTVAFSPNGKHIISGCEGNTIKVWDALAGHTEVDHVRGHDKAISSVAFSPNSKHIVSGSNDRTLRVWDALTGLSVMGPLRGHDAEVRSVAFSPDGRYIASGSHDCTVRVWDAFTGQNVIDPLKGHDKVVTSVAFSPDGRYITSGSWDKTVRVWNTLTGQSVLDSFIGHTDFIHSVSFSPDGKLIISGSEDRTIRVWDALTGQSIMNPLIGHKRGVNTVAFSPDGRYIVSGSHDKTVRVWDFSTGQSVMDPLKSHDGWVYSVAFSPDGKYIVSGSYDKTIRLWDGVTGHSVGGPFKGHCEAVLSVVFSCDGRHITSGSLDNTIRLWDAHESCIDSAPSVALPSTFLPYGVINDVNDTDTHHSVSDIFKSKPIVFYPGDGGYWMVGEDSKSFLFWVPPSNRRGLFFPRTINVLNSTPTTLDFSNFVHGTNWSQCFSPVL</sequence>
<feature type="repeat" description="WD" evidence="3">
    <location>
        <begin position="797"/>
        <end position="828"/>
    </location>
</feature>
<evidence type="ECO:0000313" key="5">
    <source>
        <dbReference type="EMBL" id="EDR00238.1"/>
    </source>
</evidence>
<dbReference type="InterPro" id="IPR056884">
    <property type="entry name" value="NPHP3-like_N"/>
</dbReference>
<gene>
    <name evidence="5" type="ORF">LACBIDRAFT_314611</name>
</gene>
<dbReference type="PRINTS" id="PR00320">
    <property type="entry name" value="GPROTEINBRPT"/>
</dbReference>
<dbReference type="EMBL" id="DS547152">
    <property type="protein sequence ID" value="EDR00238.1"/>
    <property type="molecule type" value="Genomic_DNA"/>
</dbReference>
<feature type="repeat" description="WD" evidence="3">
    <location>
        <begin position="1086"/>
        <end position="1118"/>
    </location>
</feature>
<dbReference type="OrthoDB" id="538223at2759"/>
<accession>B0DYW5</accession>
<evidence type="ECO:0000313" key="6">
    <source>
        <dbReference type="Proteomes" id="UP000001194"/>
    </source>
</evidence>
<feature type="repeat" description="WD" evidence="3">
    <location>
        <begin position="1000"/>
        <end position="1041"/>
    </location>
</feature>
<dbReference type="HOGENOM" id="CLU_000288_6_1_1"/>
<keyword evidence="1 3" id="KW-0853">WD repeat</keyword>
<feature type="repeat" description="WD" evidence="3">
    <location>
        <begin position="1043"/>
        <end position="1075"/>
    </location>
</feature>
<evidence type="ECO:0000256" key="3">
    <source>
        <dbReference type="PROSITE-ProRule" id="PRU00221"/>
    </source>
</evidence>
<feature type="repeat" description="WD" evidence="3">
    <location>
        <begin position="1215"/>
        <end position="1256"/>
    </location>
</feature>
<feature type="domain" description="Nephrocystin 3-like N-terminal" evidence="4">
    <location>
        <begin position="255"/>
        <end position="365"/>
    </location>
</feature>
<feature type="repeat" description="WD" evidence="3">
    <location>
        <begin position="1258"/>
        <end position="1299"/>
    </location>
</feature>
<dbReference type="Pfam" id="PF00400">
    <property type="entry name" value="WD40"/>
    <property type="match status" value="14"/>
</dbReference>
<dbReference type="InterPro" id="IPR020472">
    <property type="entry name" value="WD40_PAC1"/>
</dbReference>
<dbReference type="SMART" id="SM00320">
    <property type="entry name" value="WD40"/>
    <property type="match status" value="14"/>
</dbReference>
<dbReference type="InterPro" id="IPR036322">
    <property type="entry name" value="WD40_repeat_dom_sf"/>
</dbReference>
<dbReference type="InterPro" id="IPR001680">
    <property type="entry name" value="WD40_rpt"/>
</dbReference>
<evidence type="ECO:0000256" key="1">
    <source>
        <dbReference type="ARBA" id="ARBA00022574"/>
    </source>
</evidence>
<dbReference type="CDD" id="cd00200">
    <property type="entry name" value="WD40"/>
    <property type="match status" value="2"/>
</dbReference>
<dbReference type="InterPro" id="IPR015943">
    <property type="entry name" value="WD40/YVTN_repeat-like_dom_sf"/>
</dbReference>